<dbReference type="InterPro" id="IPR013785">
    <property type="entry name" value="Aldolase_TIM"/>
</dbReference>
<dbReference type="HAMAP" id="MF_02227">
    <property type="entry name" value="RPE"/>
    <property type="match status" value="1"/>
</dbReference>
<evidence type="ECO:0000256" key="3">
    <source>
        <dbReference type="ARBA" id="ARBA00001941"/>
    </source>
</evidence>
<feature type="binding site" evidence="10">
    <location>
        <position position="75"/>
    </location>
    <ligand>
        <name>substrate</name>
    </ligand>
</feature>
<accession>A0A380W647</accession>
<evidence type="ECO:0000256" key="9">
    <source>
        <dbReference type="ARBA" id="ARBA00023235"/>
    </source>
</evidence>
<feature type="binding site" evidence="10">
    <location>
        <position position="100"/>
    </location>
    <ligand>
        <name>a divalent metal cation</name>
        <dbReference type="ChEBI" id="CHEBI:60240"/>
    </ligand>
</feature>
<comment type="cofactor">
    <cofactor evidence="10">
        <name>a divalent metal cation</name>
        <dbReference type="ChEBI" id="CHEBI:60240"/>
    </cofactor>
    <text evidence="10">Binds 1 divalent metal cation per subunit.</text>
</comment>
<evidence type="ECO:0000256" key="7">
    <source>
        <dbReference type="ARBA" id="ARBA00013188"/>
    </source>
</evidence>
<dbReference type="GO" id="GO:0019323">
    <property type="term" value="P:pentose catabolic process"/>
    <property type="evidence" value="ECO:0007669"/>
    <property type="project" value="UniProtKB-UniRule"/>
</dbReference>
<dbReference type="EC" id="5.1.3.1" evidence="7 10"/>
<feature type="binding site" evidence="10">
    <location>
        <begin position="209"/>
        <end position="212"/>
    </location>
    <ligand>
        <name>substrate</name>
    </ligand>
</feature>
<comment type="cofactor">
    <cofactor evidence="3">
        <name>Co(2+)</name>
        <dbReference type="ChEBI" id="CHEBI:48828"/>
    </cofactor>
</comment>
<evidence type="ECO:0000256" key="8">
    <source>
        <dbReference type="ARBA" id="ARBA00022723"/>
    </source>
</evidence>
<evidence type="ECO:0000256" key="4">
    <source>
        <dbReference type="ARBA" id="ARBA00001947"/>
    </source>
</evidence>
<comment type="function">
    <text evidence="10">Catalyzes the reversible epimerization of D-ribulose 5-phosphate to D-xylulose 5-phosphate.</text>
</comment>
<dbReference type="Pfam" id="PF00834">
    <property type="entry name" value="Ribul_P_3_epim"/>
    <property type="match status" value="1"/>
</dbReference>
<dbReference type="InterPro" id="IPR011060">
    <property type="entry name" value="RibuloseP-bd_barrel"/>
</dbReference>
<sequence length="293" mass="31186">MPGKSIFFERSALASSGKSCRRAAENAVLSRLQVLRRGLRRDSERHPTRISSFSTLKLGAMSLPSAHRPLIIAPSVLASDYARLGEEVRAVDMAGADWLHMDVMDGHFVPNISYGPDIIKAMRPHTKKIFDAHLMIAPCDPYLEAFAKAGCDHITVHAEAGPHLHRSVQAVRALGKKAGVALNPATPANVIEYVLDLIDIVLVMSVNPGFGGQSFIPAVLEKITTIRAMCAGRPIDIMVDGGVTADNAAQITAAGANAFVAGSAVFKGGTFDHYKTNISAIRNAAANARGEAI</sequence>
<comment type="catalytic activity">
    <reaction evidence="1 10">
        <text>D-ribulose 5-phosphate = D-xylulose 5-phosphate</text>
        <dbReference type="Rhea" id="RHEA:13677"/>
        <dbReference type="ChEBI" id="CHEBI:57737"/>
        <dbReference type="ChEBI" id="CHEBI:58121"/>
        <dbReference type="EC" id="5.1.3.1"/>
    </reaction>
</comment>
<dbReference type="FunFam" id="3.20.20.70:FF:000004">
    <property type="entry name" value="Ribulose-phosphate 3-epimerase"/>
    <property type="match status" value="1"/>
</dbReference>
<comment type="pathway">
    <text evidence="10">Carbohydrate degradation.</text>
</comment>
<organism evidence="11 12">
    <name type="scientific">Afipia felis</name>
    <name type="common">Cat scratch disease bacillus</name>
    <dbReference type="NCBI Taxonomy" id="1035"/>
    <lineage>
        <taxon>Bacteria</taxon>
        <taxon>Pseudomonadati</taxon>
        <taxon>Pseudomonadota</taxon>
        <taxon>Alphaproteobacteria</taxon>
        <taxon>Hyphomicrobiales</taxon>
        <taxon>Nitrobacteraceae</taxon>
        <taxon>Afipia</taxon>
    </lineage>
</organism>
<feature type="binding site" evidence="10">
    <location>
        <position position="133"/>
    </location>
    <ligand>
        <name>a divalent metal cation</name>
        <dbReference type="ChEBI" id="CHEBI:60240"/>
    </ligand>
</feature>
<keyword evidence="9 10" id="KW-0413">Isomerase</keyword>
<dbReference type="GO" id="GO:0004750">
    <property type="term" value="F:D-ribulose-phosphate 3-epimerase activity"/>
    <property type="evidence" value="ECO:0007669"/>
    <property type="project" value="UniProtKB-UniRule"/>
</dbReference>
<dbReference type="PANTHER" id="PTHR11749">
    <property type="entry name" value="RIBULOSE-5-PHOSPHATE-3-EPIMERASE"/>
    <property type="match status" value="1"/>
</dbReference>
<dbReference type="PROSITE" id="PS01086">
    <property type="entry name" value="RIBUL_P_3_EPIMER_2"/>
    <property type="match status" value="1"/>
</dbReference>
<feature type="binding site" evidence="10">
    <location>
        <position position="133"/>
    </location>
    <ligand>
        <name>substrate</name>
    </ligand>
</feature>
<feature type="active site" description="Proton donor" evidence="10">
    <location>
        <position position="240"/>
    </location>
</feature>
<feature type="active site" description="Proton acceptor" evidence="10">
    <location>
        <position position="102"/>
    </location>
</feature>
<evidence type="ECO:0000313" key="11">
    <source>
        <dbReference type="EMBL" id="SUU84410.1"/>
    </source>
</evidence>
<evidence type="ECO:0000256" key="5">
    <source>
        <dbReference type="ARBA" id="ARBA00001954"/>
    </source>
</evidence>
<evidence type="ECO:0000256" key="2">
    <source>
        <dbReference type="ARBA" id="ARBA00001936"/>
    </source>
</evidence>
<dbReference type="PROSITE" id="PS01085">
    <property type="entry name" value="RIBUL_P_3_EPIMER_1"/>
    <property type="match status" value="1"/>
</dbReference>
<dbReference type="EMBL" id="UIGB01000001">
    <property type="protein sequence ID" value="SUU84410.1"/>
    <property type="molecule type" value="Genomic_DNA"/>
</dbReference>
<feature type="binding site" evidence="10">
    <location>
        <position position="240"/>
    </location>
    <ligand>
        <name>a divalent metal cation</name>
        <dbReference type="ChEBI" id="CHEBI:60240"/>
    </ligand>
</feature>
<dbReference type="GO" id="GO:0046872">
    <property type="term" value="F:metal ion binding"/>
    <property type="evidence" value="ECO:0007669"/>
    <property type="project" value="UniProtKB-UniRule"/>
</dbReference>
<dbReference type="CDD" id="cd00429">
    <property type="entry name" value="RPE"/>
    <property type="match status" value="1"/>
</dbReference>
<dbReference type="NCBIfam" id="NF004076">
    <property type="entry name" value="PRK05581.1-4"/>
    <property type="match status" value="1"/>
</dbReference>
<keyword evidence="8 10" id="KW-0479">Metal-binding</keyword>
<dbReference type="Gene3D" id="3.20.20.70">
    <property type="entry name" value="Aldolase class I"/>
    <property type="match status" value="1"/>
</dbReference>
<proteinExistence type="inferred from homology"/>
<comment type="cofactor">
    <cofactor evidence="4">
        <name>Zn(2+)</name>
        <dbReference type="ChEBI" id="CHEBI:29105"/>
    </cofactor>
</comment>
<feature type="binding site" evidence="10">
    <location>
        <begin position="262"/>
        <end position="263"/>
    </location>
    <ligand>
        <name>substrate</name>
    </ligand>
</feature>
<dbReference type="GO" id="GO:0005737">
    <property type="term" value="C:cytoplasm"/>
    <property type="evidence" value="ECO:0007669"/>
    <property type="project" value="UniProtKB-ARBA"/>
</dbReference>
<dbReference type="SUPFAM" id="SSF51366">
    <property type="entry name" value="Ribulose-phoshate binding barrel"/>
    <property type="match status" value="1"/>
</dbReference>
<evidence type="ECO:0000256" key="1">
    <source>
        <dbReference type="ARBA" id="ARBA00001782"/>
    </source>
</evidence>
<dbReference type="InterPro" id="IPR026019">
    <property type="entry name" value="Ribul_P_3_epim"/>
</dbReference>
<dbReference type="NCBIfam" id="TIGR01163">
    <property type="entry name" value="rpe"/>
    <property type="match status" value="1"/>
</dbReference>
<evidence type="ECO:0000256" key="6">
    <source>
        <dbReference type="ARBA" id="ARBA00009541"/>
    </source>
</evidence>
<dbReference type="InterPro" id="IPR000056">
    <property type="entry name" value="Ribul_P_3_epim-like"/>
</dbReference>
<dbReference type="AlphaFoldDB" id="A0A380W647"/>
<dbReference type="Proteomes" id="UP000254343">
    <property type="component" value="Unassembled WGS sequence"/>
</dbReference>
<evidence type="ECO:0000256" key="10">
    <source>
        <dbReference type="HAMAP-Rule" id="MF_02227"/>
    </source>
</evidence>
<feature type="binding site" evidence="10">
    <location>
        <position position="102"/>
    </location>
    <ligand>
        <name>a divalent metal cation</name>
        <dbReference type="ChEBI" id="CHEBI:60240"/>
    </ligand>
</feature>
<reference evidence="11 12" key="1">
    <citation type="submission" date="2018-06" db="EMBL/GenBank/DDBJ databases">
        <authorList>
            <consortium name="Pathogen Informatics"/>
            <person name="Doyle S."/>
        </authorList>
    </citation>
    <scope>NUCLEOTIDE SEQUENCE [LARGE SCALE GENOMIC DNA]</scope>
    <source>
        <strain evidence="11 12">NCTC12722</strain>
    </source>
</reference>
<comment type="cofactor">
    <cofactor evidence="5">
        <name>Fe(2+)</name>
        <dbReference type="ChEBI" id="CHEBI:29033"/>
    </cofactor>
</comment>
<comment type="cofactor">
    <cofactor evidence="2">
        <name>Mn(2+)</name>
        <dbReference type="ChEBI" id="CHEBI:29035"/>
    </cofactor>
</comment>
<protein>
    <recommendedName>
        <fullName evidence="7 10">Ribulose-phosphate 3-epimerase</fullName>
        <ecNumber evidence="7 10">5.1.3.1</ecNumber>
    </recommendedName>
</protein>
<evidence type="ECO:0000313" key="12">
    <source>
        <dbReference type="Proteomes" id="UP000254343"/>
    </source>
</evidence>
<dbReference type="GO" id="GO:0006098">
    <property type="term" value="P:pentose-phosphate shunt"/>
    <property type="evidence" value="ECO:0007669"/>
    <property type="project" value="UniProtKB-UniRule"/>
</dbReference>
<gene>
    <name evidence="11" type="primary">rpe_1</name>
    <name evidence="10" type="synonym">rpe</name>
    <name evidence="11" type="ORF">NCTC12722_01600</name>
</gene>
<name>A0A380W647_AFIFE</name>
<comment type="similarity">
    <text evidence="6 10">Belongs to the ribulose-phosphate 3-epimerase family.</text>
</comment>
<keyword evidence="10" id="KW-0119">Carbohydrate metabolism</keyword>
<feature type="binding site" evidence="10">
    <location>
        <begin position="240"/>
        <end position="242"/>
    </location>
    <ligand>
        <name>substrate</name>
    </ligand>
</feature>